<dbReference type="RefSeq" id="WP_165912237.1">
    <property type="nucleotide sequence ID" value="NZ_JAPCWC010000004.1"/>
</dbReference>
<name>A0ABV6S909_9SPHN</name>
<dbReference type="Proteomes" id="UP001589858">
    <property type="component" value="Unassembled WGS sequence"/>
</dbReference>
<reference evidence="3 4" key="1">
    <citation type="submission" date="2024-09" db="EMBL/GenBank/DDBJ databases">
        <authorList>
            <person name="Sun Q."/>
            <person name="Mori K."/>
        </authorList>
    </citation>
    <scope>NUCLEOTIDE SEQUENCE [LARGE SCALE GENOMIC DNA]</scope>
    <source>
        <strain evidence="3 4">CICC 11035S</strain>
    </source>
</reference>
<feature type="chain" id="PRO_5045926472" evidence="2">
    <location>
        <begin position="19"/>
        <end position="58"/>
    </location>
</feature>
<feature type="region of interest" description="Disordered" evidence="1">
    <location>
        <begin position="23"/>
        <end position="58"/>
    </location>
</feature>
<evidence type="ECO:0000313" key="4">
    <source>
        <dbReference type="Proteomes" id="UP001589858"/>
    </source>
</evidence>
<gene>
    <name evidence="3" type="ORF">ACFFF8_08140</name>
</gene>
<sequence length="58" mass="5535">MKKIAFAAFASAAALSLAACGGTKPAADATSESVETVPEETMAATTDGATDAATAAAE</sequence>
<feature type="signal peptide" evidence="2">
    <location>
        <begin position="1"/>
        <end position="18"/>
    </location>
</feature>
<proteinExistence type="predicted"/>
<feature type="compositionally biased region" description="Low complexity" evidence="1">
    <location>
        <begin position="30"/>
        <end position="58"/>
    </location>
</feature>
<accession>A0ABV6S909</accession>
<dbReference type="PROSITE" id="PS51257">
    <property type="entry name" value="PROKAR_LIPOPROTEIN"/>
    <property type="match status" value="1"/>
</dbReference>
<organism evidence="3 4">
    <name type="scientific">Novosphingobium clariflavum</name>
    <dbReference type="NCBI Taxonomy" id="2029884"/>
    <lineage>
        <taxon>Bacteria</taxon>
        <taxon>Pseudomonadati</taxon>
        <taxon>Pseudomonadota</taxon>
        <taxon>Alphaproteobacteria</taxon>
        <taxon>Sphingomonadales</taxon>
        <taxon>Sphingomonadaceae</taxon>
        <taxon>Novosphingobium</taxon>
    </lineage>
</organism>
<comment type="caution">
    <text evidence="3">The sequence shown here is derived from an EMBL/GenBank/DDBJ whole genome shotgun (WGS) entry which is preliminary data.</text>
</comment>
<evidence type="ECO:0000256" key="1">
    <source>
        <dbReference type="SAM" id="MobiDB-lite"/>
    </source>
</evidence>
<evidence type="ECO:0000313" key="3">
    <source>
        <dbReference type="EMBL" id="MFC0684563.1"/>
    </source>
</evidence>
<keyword evidence="4" id="KW-1185">Reference proteome</keyword>
<keyword evidence="2" id="KW-0732">Signal</keyword>
<evidence type="ECO:0000256" key="2">
    <source>
        <dbReference type="SAM" id="SignalP"/>
    </source>
</evidence>
<dbReference type="EMBL" id="JBHLTM010000027">
    <property type="protein sequence ID" value="MFC0684563.1"/>
    <property type="molecule type" value="Genomic_DNA"/>
</dbReference>
<protein>
    <submittedName>
        <fullName evidence="3">Uncharacterized protein</fullName>
    </submittedName>
</protein>